<feature type="transmembrane region" description="Helical" evidence="1">
    <location>
        <begin position="150"/>
        <end position="173"/>
    </location>
</feature>
<evidence type="ECO:0000313" key="4">
    <source>
        <dbReference type="Proteomes" id="UP000429211"/>
    </source>
</evidence>
<dbReference type="AlphaFoldDB" id="A0A6N2UVT2"/>
<organism evidence="3">
    <name type="scientific">Bifidobacterium dentium</name>
    <dbReference type="NCBI Taxonomy" id="1689"/>
    <lineage>
        <taxon>Bacteria</taxon>
        <taxon>Bacillati</taxon>
        <taxon>Actinomycetota</taxon>
        <taxon>Actinomycetes</taxon>
        <taxon>Bifidobacteriales</taxon>
        <taxon>Bifidobacteriaceae</taxon>
        <taxon>Bifidobacterium</taxon>
    </lineage>
</organism>
<dbReference type="RefSeq" id="WP_034522555.1">
    <property type="nucleotide sequence ID" value="NZ_CACRSP010000015.1"/>
</dbReference>
<evidence type="ECO:0000313" key="2">
    <source>
        <dbReference type="EMBL" id="KAB7462528.1"/>
    </source>
</evidence>
<sequence>MCAGKPTFKKSIRRVWQLEKQLWFYAIGSFAILFILQYVCGVYSFFASKSELLKIWVESILPVISGLWWYPTAYVLFVLVHPFINSCLQAAGERVHRGLVLVTFTIWGVIPFFPINMGLNVLLFIYQYVLLAYVRWYHDDLLKSRRIKSVLIAVGLGVGVGFDSLVSVAGALVHWNHTYTYMNQAWSFPSLFTALGLLMWAYQRKERHSETVNAIASATLAPFVISMYAPTAHALKAVFDAFTDNMNSAQGLVLNVGWVLLIFAIGIIFDFIRQALFKVTVNWNRYSCFEVFWDYIQSRSIPWVKELWQKIIKY</sequence>
<reference evidence="2 4" key="1">
    <citation type="journal article" date="2019" name="Nat. Med.">
        <title>A library of human gut bacterial isolates paired with longitudinal multiomics data enables mechanistic microbiome research.</title>
        <authorList>
            <person name="Poyet M."/>
            <person name="Groussin M."/>
            <person name="Gibbons S.M."/>
            <person name="Avila-Pacheco J."/>
            <person name="Jiang X."/>
            <person name="Kearney S.M."/>
            <person name="Perrotta A.R."/>
            <person name="Berdy B."/>
            <person name="Zhao S."/>
            <person name="Lieberman T.D."/>
            <person name="Swanson P.K."/>
            <person name="Smith M."/>
            <person name="Roesemann S."/>
            <person name="Alexander J.E."/>
            <person name="Rich S.A."/>
            <person name="Livny J."/>
            <person name="Vlamakis H."/>
            <person name="Clish C."/>
            <person name="Bullock K."/>
            <person name="Deik A."/>
            <person name="Scott J."/>
            <person name="Pierce K.A."/>
            <person name="Xavier R.J."/>
            <person name="Alm E.J."/>
        </authorList>
    </citation>
    <scope>NUCLEOTIDE SEQUENCE [LARGE SCALE GENOMIC DNA]</scope>
    <source>
        <strain evidence="2 4">BIOML-A2</strain>
    </source>
</reference>
<accession>A0A6N2UVT2</accession>
<reference evidence="3" key="2">
    <citation type="submission" date="2019-11" db="EMBL/GenBank/DDBJ databases">
        <authorList>
            <person name="Feng L."/>
        </authorList>
    </citation>
    <scope>NUCLEOTIDE SEQUENCE</scope>
    <source>
        <strain evidence="3">BdentiumLFYP24</strain>
    </source>
</reference>
<proteinExistence type="predicted"/>
<keyword evidence="1" id="KW-0472">Membrane</keyword>
<feature type="transmembrane region" description="Helical" evidence="1">
    <location>
        <begin position="185"/>
        <end position="202"/>
    </location>
</feature>
<feature type="transmembrane region" description="Helical" evidence="1">
    <location>
        <begin position="22"/>
        <end position="46"/>
    </location>
</feature>
<keyword evidence="1" id="KW-1133">Transmembrane helix</keyword>
<feature type="transmembrane region" description="Helical" evidence="1">
    <location>
        <begin position="214"/>
        <end position="232"/>
    </location>
</feature>
<feature type="transmembrane region" description="Helical" evidence="1">
    <location>
        <begin position="96"/>
        <end position="115"/>
    </location>
</feature>
<feature type="transmembrane region" description="Helical" evidence="1">
    <location>
        <begin position="66"/>
        <end position="84"/>
    </location>
</feature>
<gene>
    <name evidence="3" type="ORF">BDLFYP24_00556</name>
    <name evidence="2" type="ORF">GBB04_01790</name>
</gene>
<keyword evidence="1" id="KW-0812">Transmembrane</keyword>
<dbReference type="EMBL" id="WDPD01000001">
    <property type="protein sequence ID" value="KAB7462528.1"/>
    <property type="molecule type" value="Genomic_DNA"/>
</dbReference>
<protein>
    <submittedName>
        <fullName evidence="3">Uncharacterized protein</fullName>
    </submittedName>
</protein>
<dbReference type="Proteomes" id="UP000429211">
    <property type="component" value="Unassembled WGS sequence"/>
</dbReference>
<feature type="transmembrane region" description="Helical" evidence="1">
    <location>
        <begin position="252"/>
        <end position="272"/>
    </location>
</feature>
<evidence type="ECO:0000313" key="3">
    <source>
        <dbReference type="EMBL" id="VYT20892.1"/>
    </source>
</evidence>
<name>A0A6N2UVT2_9BIFI</name>
<dbReference type="EMBL" id="CACRSP010000015">
    <property type="protein sequence ID" value="VYT20892.1"/>
    <property type="molecule type" value="Genomic_DNA"/>
</dbReference>
<evidence type="ECO:0000256" key="1">
    <source>
        <dbReference type="SAM" id="Phobius"/>
    </source>
</evidence>
<feature type="transmembrane region" description="Helical" evidence="1">
    <location>
        <begin position="121"/>
        <end position="138"/>
    </location>
</feature>